<dbReference type="Proteomes" id="UP001060085">
    <property type="component" value="Linkage Group LG05"/>
</dbReference>
<name>A0ACC0ATF5_CATRO</name>
<reference evidence="2" key="1">
    <citation type="journal article" date="2023" name="Nat. Plants">
        <title>Single-cell RNA sequencing provides a high-resolution roadmap for understanding the multicellular compartmentation of specialized metabolism.</title>
        <authorList>
            <person name="Sun S."/>
            <person name="Shen X."/>
            <person name="Li Y."/>
            <person name="Li Y."/>
            <person name="Wang S."/>
            <person name="Li R."/>
            <person name="Zhang H."/>
            <person name="Shen G."/>
            <person name="Guo B."/>
            <person name="Wei J."/>
            <person name="Xu J."/>
            <person name="St-Pierre B."/>
            <person name="Chen S."/>
            <person name="Sun C."/>
        </authorList>
    </citation>
    <scope>NUCLEOTIDE SEQUENCE [LARGE SCALE GENOMIC DNA]</scope>
</reference>
<gene>
    <name evidence="1" type="ORF">M9H77_23229</name>
</gene>
<evidence type="ECO:0000313" key="2">
    <source>
        <dbReference type="Proteomes" id="UP001060085"/>
    </source>
</evidence>
<dbReference type="EMBL" id="CM044705">
    <property type="protein sequence ID" value="KAI5663906.1"/>
    <property type="molecule type" value="Genomic_DNA"/>
</dbReference>
<protein>
    <submittedName>
        <fullName evidence="1">Uncharacterized protein</fullName>
    </submittedName>
</protein>
<evidence type="ECO:0000313" key="1">
    <source>
        <dbReference type="EMBL" id="KAI5663906.1"/>
    </source>
</evidence>
<proteinExistence type="predicted"/>
<accession>A0ACC0ATF5</accession>
<keyword evidence="2" id="KW-1185">Reference proteome</keyword>
<organism evidence="1 2">
    <name type="scientific">Catharanthus roseus</name>
    <name type="common">Madagascar periwinkle</name>
    <name type="synonym">Vinca rosea</name>
    <dbReference type="NCBI Taxonomy" id="4058"/>
    <lineage>
        <taxon>Eukaryota</taxon>
        <taxon>Viridiplantae</taxon>
        <taxon>Streptophyta</taxon>
        <taxon>Embryophyta</taxon>
        <taxon>Tracheophyta</taxon>
        <taxon>Spermatophyta</taxon>
        <taxon>Magnoliopsida</taxon>
        <taxon>eudicotyledons</taxon>
        <taxon>Gunneridae</taxon>
        <taxon>Pentapetalae</taxon>
        <taxon>asterids</taxon>
        <taxon>lamiids</taxon>
        <taxon>Gentianales</taxon>
        <taxon>Apocynaceae</taxon>
        <taxon>Rauvolfioideae</taxon>
        <taxon>Vinceae</taxon>
        <taxon>Catharanthinae</taxon>
        <taxon>Catharanthus</taxon>
    </lineage>
</organism>
<sequence length="486" mass="54913">MAESSRTLDKWRDYFLTSDSDIFDIIEGAIKVAAVDCPKEFKSRRDRIAELLFSCKVTKCFGCDKVELAVPNDGGDDEEHIDKCKTELVRHTEVEAVRSTKESKVNSFGDEEDSDHGDEDVEINVNNHESNYSYREAEALDDEIEALTDEIEEESQMFGEVLRIKEILENGEDETESVLFDSLRRLQLMGLSVEILKATEIGKVVKGFRRHVSKQIRQLAKTLVEGWMVMVDEWMSATAALANGTGGTPESLKTSDVVDEEEGLPSPPLDVGAFFATQPMELSQFFDGMDDDGNPRNGGEFNKNRENGRKLSLEKQNVPKQKQQIHDQLFAPPKVQEAEKPKKQETAFRKEQPAIKRQAPVVKPNKPLMVESGPGRPPKPSVQQKVNGEMKSQQKSDKGTIQKREFAPQQNVSISEKLKGDEAAVLVKLEASKRKLQERYQEAQNAKRQRTIQVMELQDIPKQGLGNRNPHFRPGNHGRHWANGRR</sequence>
<comment type="caution">
    <text evidence="1">The sequence shown here is derived from an EMBL/GenBank/DDBJ whole genome shotgun (WGS) entry which is preliminary data.</text>
</comment>